<sequence length="185" mass="21318">MEAENHGNVQYFIWRACHESLPTKSNLVLRKVVEDPLCPICQRDKETTIHALWTCPSATDVVIHKALKTVEEYKEAQINTQLLPAFATHRDLARWRRPGLNQLKMNWDGAVDSTMKKWGLGIVIRAESGELMSNCDGWQISFNYRETNIVAHLLARHALSLEEEYVWMEECHIHVLSAVLHDQCN</sequence>
<comment type="caution">
    <text evidence="2">The sequence shown here is derived from an EMBL/GenBank/DDBJ whole genome shotgun (WGS) entry which is preliminary data.</text>
</comment>
<proteinExistence type="predicted"/>
<evidence type="ECO:0000313" key="3">
    <source>
        <dbReference type="Proteomes" id="UP000811609"/>
    </source>
</evidence>
<protein>
    <recommendedName>
        <fullName evidence="1">Reverse transcriptase zinc-binding domain-containing protein</fullName>
    </recommendedName>
</protein>
<dbReference type="PANTHER" id="PTHR47074:SF48">
    <property type="entry name" value="POLYNUCLEOTIDYL TRANSFERASE, RIBONUCLEASE H-LIKE SUPERFAMILY PROTEIN"/>
    <property type="match status" value="1"/>
</dbReference>
<gene>
    <name evidence="2" type="ORF">CIPAW_10G141100</name>
</gene>
<dbReference type="InterPro" id="IPR026960">
    <property type="entry name" value="RVT-Znf"/>
</dbReference>
<keyword evidence="3" id="KW-1185">Reference proteome</keyword>
<dbReference type="EMBL" id="CM031818">
    <property type="protein sequence ID" value="KAG6640000.1"/>
    <property type="molecule type" value="Genomic_DNA"/>
</dbReference>
<evidence type="ECO:0000259" key="1">
    <source>
        <dbReference type="Pfam" id="PF13966"/>
    </source>
</evidence>
<dbReference type="PANTHER" id="PTHR47074">
    <property type="entry name" value="BNAC02G40300D PROTEIN"/>
    <property type="match status" value="1"/>
</dbReference>
<dbReference type="AlphaFoldDB" id="A0A8T1PHH2"/>
<feature type="domain" description="Reverse transcriptase zinc-binding" evidence="1">
    <location>
        <begin position="8"/>
        <end position="60"/>
    </location>
</feature>
<accession>A0A8T1PHH2</accession>
<name>A0A8T1PHH2_CARIL</name>
<evidence type="ECO:0000313" key="2">
    <source>
        <dbReference type="EMBL" id="KAG6640000.1"/>
    </source>
</evidence>
<dbReference type="Proteomes" id="UP000811609">
    <property type="component" value="Chromosome 10"/>
</dbReference>
<reference evidence="2" key="1">
    <citation type="submission" date="2020-12" db="EMBL/GenBank/DDBJ databases">
        <title>WGS assembly of Carya illinoinensis cv. Pawnee.</title>
        <authorList>
            <person name="Platts A."/>
            <person name="Shu S."/>
            <person name="Wright S."/>
            <person name="Barry K."/>
            <person name="Edger P."/>
            <person name="Pires J.C."/>
            <person name="Schmutz J."/>
        </authorList>
    </citation>
    <scope>NUCLEOTIDE SEQUENCE</scope>
    <source>
        <tissue evidence="2">Leaf</tissue>
    </source>
</reference>
<dbReference type="InterPro" id="IPR052929">
    <property type="entry name" value="RNase_H-like_EbsB-rel"/>
</dbReference>
<organism evidence="2 3">
    <name type="scientific">Carya illinoinensis</name>
    <name type="common">Pecan</name>
    <dbReference type="NCBI Taxonomy" id="32201"/>
    <lineage>
        <taxon>Eukaryota</taxon>
        <taxon>Viridiplantae</taxon>
        <taxon>Streptophyta</taxon>
        <taxon>Embryophyta</taxon>
        <taxon>Tracheophyta</taxon>
        <taxon>Spermatophyta</taxon>
        <taxon>Magnoliopsida</taxon>
        <taxon>eudicotyledons</taxon>
        <taxon>Gunneridae</taxon>
        <taxon>Pentapetalae</taxon>
        <taxon>rosids</taxon>
        <taxon>fabids</taxon>
        <taxon>Fagales</taxon>
        <taxon>Juglandaceae</taxon>
        <taxon>Carya</taxon>
    </lineage>
</organism>
<dbReference type="Pfam" id="PF13966">
    <property type="entry name" value="zf-RVT"/>
    <property type="match status" value="1"/>
</dbReference>